<evidence type="ECO:0000313" key="11">
    <source>
        <dbReference type="Proteomes" id="UP000196803"/>
    </source>
</evidence>
<evidence type="ECO:0000313" key="2">
    <source>
        <dbReference type="EMBL" id="SMR90854.1"/>
    </source>
</evidence>
<evidence type="ECO:0000313" key="6">
    <source>
        <dbReference type="EMBL" id="SMR93137.1"/>
    </source>
</evidence>
<evidence type="ECO:0000313" key="10">
    <source>
        <dbReference type="EMBL" id="SMR94993.1"/>
    </source>
</evidence>
<evidence type="ECO:0000313" key="3">
    <source>
        <dbReference type="EMBL" id="SMR90944.1"/>
    </source>
</evidence>
<comment type="similarity">
    <text evidence="1">Belongs to the UPF0236 family.</text>
</comment>
<evidence type="ECO:0000313" key="9">
    <source>
        <dbReference type="EMBL" id="SMR94881.1"/>
    </source>
</evidence>
<sequence>MTENIVSKIEELLKTFEEGLEKIVKREKDLAEYSIELKKQLDLIGKEMIKEACELIDESLKENEERKKRYEVVRRDKRGLKTIFGDIEYERTYYKDKEGKGYVYLVDIVLGIERYQRIDNAVKGAIIERVVDMSYEKAAKEVLGEDRISRQSVMNILKGIDSKELDEIQHSKSVKGEKKVVKELYIEADEDHISLQNGKKEIAKLAYINTGYKEEKGVVIRKELKDLHYFSSVKEDADDFWAKVGKYIEENFEVEKIENIYLLGDGANWIKKGLEWIDGAEFVLDKFHLTKEIMKIAGGDRKLFNEILKALREKDREGFEALVKEKMEEVKEDELAKRRIKKGRRYILSHWDNIVLEAANVNIKGCSAEGHVSHVLAERMSSRPRGWSEDIAETMVKLLSLKYNGFELMNVYLEKIKAKKSERQEVKEIAKGIIKNGKRVRKGTEKWNNIPVIANGKVNQLRRALKSLISCSFYNAGIF</sequence>
<evidence type="ECO:0000313" key="7">
    <source>
        <dbReference type="EMBL" id="SMR93961.1"/>
    </source>
</evidence>
<proteinExistence type="inferred from homology"/>
<evidence type="ECO:0000313" key="8">
    <source>
        <dbReference type="EMBL" id="SMR94662.1"/>
    </source>
</evidence>
<dbReference type="EMBL" id="FXXC01000001">
    <property type="protein sequence ID" value="SMR90944.1"/>
    <property type="molecule type" value="Genomic_DNA"/>
</dbReference>
<dbReference type="EMBL" id="FXXC01000001">
    <property type="protein sequence ID" value="SMR94662.1"/>
    <property type="molecule type" value="Genomic_DNA"/>
</dbReference>
<dbReference type="EMBL" id="FXXC01000001">
    <property type="protein sequence ID" value="SMR91126.1"/>
    <property type="molecule type" value="Genomic_DNA"/>
</dbReference>
<dbReference type="EMBL" id="FXXC01000001">
    <property type="protein sequence ID" value="SMR91951.1"/>
    <property type="molecule type" value="Genomic_DNA"/>
</dbReference>
<keyword evidence="11" id="KW-1185">Reference proteome</keyword>
<evidence type="ECO:0000313" key="4">
    <source>
        <dbReference type="EMBL" id="SMR91126.1"/>
    </source>
</evidence>
<comment type="caution">
    <text evidence="2">The sequence shown here is derived from an EMBL/GenBank/DDBJ whole genome shotgun (WGS) entry which is preliminary data.</text>
</comment>
<accession>A0ABY1S5A1</accession>
<evidence type="ECO:0000256" key="1">
    <source>
        <dbReference type="ARBA" id="ARBA00006539"/>
    </source>
</evidence>
<evidence type="ECO:0000313" key="5">
    <source>
        <dbReference type="EMBL" id="SMR91951.1"/>
    </source>
</evidence>
<dbReference type="EMBL" id="FXXC01000001">
    <property type="protein sequence ID" value="SMR93961.1"/>
    <property type="molecule type" value="Genomic_DNA"/>
</dbReference>
<name>A0ABY1S5A1_CALBS</name>
<evidence type="ECO:0008006" key="12">
    <source>
        <dbReference type="Google" id="ProtNLM"/>
    </source>
</evidence>
<dbReference type="EMBL" id="FXXC01000001">
    <property type="protein sequence ID" value="SMR94993.1"/>
    <property type="molecule type" value="Genomic_DNA"/>
</dbReference>
<dbReference type="EMBL" id="FXXC01000001">
    <property type="protein sequence ID" value="SMR93137.1"/>
    <property type="molecule type" value="Genomic_DNA"/>
</dbReference>
<dbReference type="Pfam" id="PF06782">
    <property type="entry name" value="UPF0236"/>
    <property type="match status" value="1"/>
</dbReference>
<dbReference type="EMBL" id="FXXC01000001">
    <property type="protein sequence ID" value="SMR90854.1"/>
    <property type="molecule type" value="Genomic_DNA"/>
</dbReference>
<protein>
    <recommendedName>
        <fullName evidence="12">ISLre2 family transposase</fullName>
    </recommendedName>
</protein>
<organism evidence="2 11">
    <name type="scientific">Caldicellulosiruptor bescii</name>
    <name type="common">Anaerocellum thermophilum</name>
    <dbReference type="NCBI Taxonomy" id="31899"/>
    <lineage>
        <taxon>Bacteria</taxon>
        <taxon>Bacillati</taxon>
        <taxon>Bacillota</taxon>
        <taxon>Bacillota incertae sedis</taxon>
        <taxon>Caldicellulosiruptorales</taxon>
        <taxon>Caldicellulosiruptoraceae</taxon>
        <taxon>Caldicellulosiruptor</taxon>
    </lineage>
</organism>
<gene>
    <name evidence="2" type="ORF">SAMN05216240_0069</name>
    <name evidence="3" type="ORF">SAMN05216240_0166</name>
    <name evidence="4" type="ORF">SAMN05216240_0269</name>
    <name evidence="5" type="ORF">SAMN05216240_0737</name>
    <name evidence="6" type="ORF">SAMN05216240_1399</name>
    <name evidence="7" type="ORF">SAMN05216240_1839</name>
    <name evidence="8" type="ORF">SAMN05216240_2207</name>
    <name evidence="9" type="ORF">SAMN05216240_2319</name>
    <name evidence="10" type="ORF">SAMN05216240_2381</name>
</gene>
<dbReference type="GeneID" id="31774116"/>
<dbReference type="RefSeq" id="WP_015906731.1">
    <property type="nucleotide sequence ID" value="NZ_FUZJ01000001.1"/>
</dbReference>
<dbReference type="EMBL" id="FXXC01000001">
    <property type="protein sequence ID" value="SMR94881.1"/>
    <property type="molecule type" value="Genomic_DNA"/>
</dbReference>
<reference evidence="2 11" key="1">
    <citation type="submission" date="2017-05" db="EMBL/GenBank/DDBJ databases">
        <authorList>
            <person name="Varghese N."/>
            <person name="Submissions S."/>
        </authorList>
    </citation>
    <scope>NUCLEOTIDE SEQUENCE [LARGE SCALE GENOMIC DNA]</scope>
    <source>
        <strain evidence="2 11">MACB1020</strain>
    </source>
</reference>
<dbReference type="Proteomes" id="UP000196803">
    <property type="component" value="Unassembled WGS sequence"/>
</dbReference>
<dbReference type="NCBIfam" id="NF033529">
    <property type="entry name" value="transpos_ISLre2"/>
    <property type="match status" value="1"/>
</dbReference>
<dbReference type="InterPro" id="IPR009620">
    <property type="entry name" value="UPF0236"/>
</dbReference>